<gene>
    <name evidence="3" type="ORF">AB1Y20_007651</name>
</gene>
<accession>A0AB34IZF5</accession>
<dbReference type="Proteomes" id="UP001515480">
    <property type="component" value="Unassembled WGS sequence"/>
</dbReference>
<comment type="caution">
    <text evidence="3">The sequence shown here is derived from an EMBL/GenBank/DDBJ whole genome shotgun (WGS) entry which is preliminary data.</text>
</comment>
<feature type="transmembrane region" description="Helical" evidence="1">
    <location>
        <begin position="52"/>
        <end position="70"/>
    </location>
</feature>
<keyword evidence="1" id="KW-1133">Transmembrane helix</keyword>
<evidence type="ECO:0000256" key="2">
    <source>
        <dbReference type="SAM" id="SignalP"/>
    </source>
</evidence>
<organism evidence="3 4">
    <name type="scientific">Prymnesium parvum</name>
    <name type="common">Toxic golden alga</name>
    <dbReference type="NCBI Taxonomy" id="97485"/>
    <lineage>
        <taxon>Eukaryota</taxon>
        <taxon>Haptista</taxon>
        <taxon>Haptophyta</taxon>
        <taxon>Prymnesiophyceae</taxon>
        <taxon>Prymnesiales</taxon>
        <taxon>Prymnesiaceae</taxon>
        <taxon>Prymnesium</taxon>
    </lineage>
</organism>
<sequence>MMKGVVLALAWAMFIAASVLILLGMTEATRPLKDPPIGSTVAGNHAGRAFVVIFLLPIPNCLTSVVGLMGRRALKVDLVRKVWKGLVCIAFLFALMFGAMFLIMASLFHFVATAAEMTNSTQAKNRLSPAHNPIDSGQMQ</sequence>
<keyword evidence="1" id="KW-0472">Membrane</keyword>
<proteinExistence type="predicted"/>
<feature type="signal peptide" evidence="2">
    <location>
        <begin position="1"/>
        <end position="28"/>
    </location>
</feature>
<feature type="transmembrane region" description="Helical" evidence="1">
    <location>
        <begin position="82"/>
        <end position="111"/>
    </location>
</feature>
<evidence type="ECO:0000313" key="4">
    <source>
        <dbReference type="Proteomes" id="UP001515480"/>
    </source>
</evidence>
<keyword evidence="2" id="KW-0732">Signal</keyword>
<protein>
    <submittedName>
        <fullName evidence="3">Uncharacterized protein</fullName>
    </submittedName>
</protein>
<dbReference type="EMBL" id="JBGBPQ010000017">
    <property type="protein sequence ID" value="KAL1508055.1"/>
    <property type="molecule type" value="Genomic_DNA"/>
</dbReference>
<keyword evidence="1" id="KW-0812">Transmembrane</keyword>
<name>A0AB34IZF5_PRYPA</name>
<evidence type="ECO:0000256" key="1">
    <source>
        <dbReference type="SAM" id="Phobius"/>
    </source>
</evidence>
<keyword evidence="4" id="KW-1185">Reference proteome</keyword>
<dbReference type="AlphaFoldDB" id="A0AB34IZF5"/>
<evidence type="ECO:0000313" key="3">
    <source>
        <dbReference type="EMBL" id="KAL1508055.1"/>
    </source>
</evidence>
<feature type="chain" id="PRO_5044329077" evidence="2">
    <location>
        <begin position="29"/>
        <end position="140"/>
    </location>
</feature>
<reference evidence="3 4" key="1">
    <citation type="journal article" date="2024" name="Science">
        <title>Giant polyketide synthase enzymes in the biosynthesis of giant marine polyether toxins.</title>
        <authorList>
            <person name="Fallon T.R."/>
            <person name="Shende V.V."/>
            <person name="Wierzbicki I.H."/>
            <person name="Pendleton A.L."/>
            <person name="Watervoot N.F."/>
            <person name="Auber R.P."/>
            <person name="Gonzalez D.J."/>
            <person name="Wisecaver J.H."/>
            <person name="Moore B.S."/>
        </authorList>
    </citation>
    <scope>NUCLEOTIDE SEQUENCE [LARGE SCALE GENOMIC DNA]</scope>
    <source>
        <strain evidence="3 4">12B1</strain>
    </source>
</reference>